<keyword evidence="4" id="KW-1185">Reference proteome</keyword>
<organism evidence="3 4">
    <name type="scientific">Aphanomyces euteiches</name>
    <dbReference type="NCBI Taxonomy" id="100861"/>
    <lineage>
        <taxon>Eukaryota</taxon>
        <taxon>Sar</taxon>
        <taxon>Stramenopiles</taxon>
        <taxon>Oomycota</taxon>
        <taxon>Saprolegniomycetes</taxon>
        <taxon>Saprolegniales</taxon>
        <taxon>Verrucalvaceae</taxon>
        <taxon>Aphanomyces</taxon>
    </lineage>
</organism>
<proteinExistence type="predicted"/>
<protein>
    <recommendedName>
        <fullName evidence="5">Enkurin domain-containing protein</fullName>
    </recommendedName>
</protein>
<feature type="region of interest" description="Disordered" evidence="2">
    <location>
        <begin position="299"/>
        <end position="321"/>
    </location>
</feature>
<dbReference type="EMBL" id="VJMJ01000178">
    <property type="protein sequence ID" value="KAF0728357.1"/>
    <property type="molecule type" value="Genomic_DNA"/>
</dbReference>
<dbReference type="VEuPathDB" id="FungiDB:AeMF1_016496"/>
<feature type="compositionally biased region" description="Pro residues" evidence="2">
    <location>
        <begin position="307"/>
        <end position="319"/>
    </location>
</feature>
<gene>
    <name evidence="3" type="ORF">Ae201684_013722</name>
</gene>
<dbReference type="Proteomes" id="UP000481153">
    <property type="component" value="Unassembled WGS sequence"/>
</dbReference>
<evidence type="ECO:0000256" key="1">
    <source>
        <dbReference type="SAM" id="Coils"/>
    </source>
</evidence>
<feature type="coiled-coil region" evidence="1">
    <location>
        <begin position="407"/>
        <end position="434"/>
    </location>
</feature>
<name>A0A6G0WM09_9STRA</name>
<accession>A0A6G0WM09</accession>
<reference evidence="3 4" key="1">
    <citation type="submission" date="2019-07" db="EMBL/GenBank/DDBJ databases">
        <title>Genomics analysis of Aphanomyces spp. identifies a new class of oomycete effector associated with host adaptation.</title>
        <authorList>
            <person name="Gaulin E."/>
        </authorList>
    </citation>
    <scope>NUCLEOTIDE SEQUENCE [LARGE SCALE GENOMIC DNA]</scope>
    <source>
        <strain evidence="3 4">ATCC 201684</strain>
    </source>
</reference>
<evidence type="ECO:0000313" key="4">
    <source>
        <dbReference type="Proteomes" id="UP000481153"/>
    </source>
</evidence>
<feature type="coiled-coil region" evidence="1">
    <location>
        <begin position="135"/>
        <end position="222"/>
    </location>
</feature>
<comment type="caution">
    <text evidence="3">The sequence shown here is derived from an EMBL/GenBank/DDBJ whole genome shotgun (WGS) entry which is preliminary data.</text>
</comment>
<evidence type="ECO:0008006" key="5">
    <source>
        <dbReference type="Google" id="ProtNLM"/>
    </source>
</evidence>
<keyword evidence="1" id="KW-0175">Coiled coil</keyword>
<feature type="coiled-coil region" evidence="1">
    <location>
        <begin position="251"/>
        <end position="299"/>
    </location>
</feature>
<dbReference type="AlphaFoldDB" id="A0A6G0WM09"/>
<evidence type="ECO:0000313" key="3">
    <source>
        <dbReference type="EMBL" id="KAF0728357.1"/>
    </source>
</evidence>
<evidence type="ECO:0000256" key="2">
    <source>
        <dbReference type="SAM" id="MobiDB-lite"/>
    </source>
</evidence>
<sequence length="467" mass="53396">MSEWETWSDGDDLLSWKSLCLSELKPRFHYDDTDSELSVQEVALPTYVYPSVEEREMLSTSQWIYPTEKPKQRLPVSLQTAQFIPAAIPSRPAKPPSPVTTPEPSLHFQSSKENLAVFPLQHIQRQPDPSEKLRLELQTAKCASLEAKVRELESRDSDLQAKVSSLEIKLKAMTDRHHEAIVSHQREIRIAEEARSALESQLQAKEARVVALEAEEDEQKKITALLEAKMDTLQTQLAEKDRSAQIDAQALARKDNEMQSLLAKLDKCTKAEEDLRETLKQKNAELDRLRKEFTKAQFELSRRKTEPPAPAVLPPPPPLRDFMTTKQLPVVSWSMETPRAKSLSELGFTAPVRKLDDVNSSTNVRNLLSYQVQPLEDSPAAIRRVDTELSAPFATEKQTIQTDVLAKRELEAQLLQWHIEKAQLQAEYAKLEQMGFRTIEARRRKSEIETRLDHADKHISHLKLRLK</sequence>